<feature type="region of interest" description="Disordered" evidence="1">
    <location>
        <begin position="1"/>
        <end position="63"/>
    </location>
</feature>
<name>A0A7J7Y625_RHIFE</name>
<dbReference type="AlphaFoldDB" id="A0A7J7Y625"/>
<feature type="region of interest" description="Disordered" evidence="1">
    <location>
        <begin position="86"/>
        <end position="125"/>
    </location>
</feature>
<feature type="compositionally biased region" description="Low complexity" evidence="1">
    <location>
        <begin position="89"/>
        <end position="104"/>
    </location>
</feature>
<dbReference type="EMBL" id="JACAGC010000007">
    <property type="protein sequence ID" value="KAF6357126.1"/>
    <property type="molecule type" value="Genomic_DNA"/>
</dbReference>
<accession>A0A7J7Y625</accession>
<sequence>MRPSGRHTDSPAAADWTSSACENAKKARPEGGEALSTGLRLPSTTPPASHWLSPEPHGSRVFPAKQPLRSEGLAASAVCMREEEEELQRAPLTRLARPAARASRVTGTTEPRSPPELRVPSRVEWGGGDEVSAVTLKQSGSQQYYPTELSKKQCHHFIHL</sequence>
<proteinExistence type="predicted"/>
<organism evidence="2 3">
    <name type="scientific">Rhinolophus ferrumequinum</name>
    <name type="common">Greater horseshoe bat</name>
    <dbReference type="NCBI Taxonomy" id="59479"/>
    <lineage>
        <taxon>Eukaryota</taxon>
        <taxon>Metazoa</taxon>
        <taxon>Chordata</taxon>
        <taxon>Craniata</taxon>
        <taxon>Vertebrata</taxon>
        <taxon>Euteleostomi</taxon>
        <taxon>Mammalia</taxon>
        <taxon>Eutheria</taxon>
        <taxon>Laurasiatheria</taxon>
        <taxon>Chiroptera</taxon>
        <taxon>Yinpterochiroptera</taxon>
        <taxon>Rhinolophoidea</taxon>
        <taxon>Rhinolophidae</taxon>
        <taxon>Rhinolophinae</taxon>
        <taxon>Rhinolophus</taxon>
    </lineage>
</organism>
<gene>
    <name evidence="2" type="ORF">mRhiFer1_010047</name>
</gene>
<comment type="caution">
    <text evidence="2">The sequence shown here is derived from an EMBL/GenBank/DDBJ whole genome shotgun (WGS) entry which is preliminary data.</text>
</comment>
<evidence type="ECO:0000256" key="1">
    <source>
        <dbReference type="SAM" id="MobiDB-lite"/>
    </source>
</evidence>
<dbReference type="Proteomes" id="UP000585614">
    <property type="component" value="Unassembled WGS sequence"/>
</dbReference>
<evidence type="ECO:0000313" key="3">
    <source>
        <dbReference type="Proteomes" id="UP000585614"/>
    </source>
</evidence>
<reference evidence="2 3" key="1">
    <citation type="journal article" date="2020" name="Nature">
        <title>Six reference-quality genomes reveal evolution of bat adaptations.</title>
        <authorList>
            <person name="Jebb D."/>
            <person name="Huang Z."/>
            <person name="Pippel M."/>
            <person name="Hughes G.M."/>
            <person name="Lavrichenko K."/>
            <person name="Devanna P."/>
            <person name="Winkler S."/>
            <person name="Jermiin L.S."/>
            <person name="Skirmuntt E.C."/>
            <person name="Katzourakis A."/>
            <person name="Burkitt-Gray L."/>
            <person name="Ray D.A."/>
            <person name="Sullivan K.A.M."/>
            <person name="Roscito J.G."/>
            <person name="Kirilenko B.M."/>
            <person name="Davalos L.M."/>
            <person name="Corthals A.P."/>
            <person name="Power M.L."/>
            <person name="Jones G."/>
            <person name="Ransome R.D."/>
            <person name="Dechmann D.K.N."/>
            <person name="Locatelli A.G."/>
            <person name="Puechmaille S.J."/>
            <person name="Fedrigo O."/>
            <person name="Jarvis E.D."/>
            <person name="Hiller M."/>
            <person name="Vernes S.C."/>
            <person name="Myers E.W."/>
            <person name="Teeling E.C."/>
        </authorList>
    </citation>
    <scope>NUCLEOTIDE SEQUENCE [LARGE SCALE GENOMIC DNA]</scope>
    <source>
        <strain evidence="2">MRhiFer1</strain>
        <tissue evidence="2">Lung</tissue>
    </source>
</reference>
<protein>
    <submittedName>
        <fullName evidence="2">Uncharacterized protein</fullName>
    </submittedName>
</protein>
<evidence type="ECO:0000313" key="2">
    <source>
        <dbReference type="EMBL" id="KAF6357126.1"/>
    </source>
</evidence>